<dbReference type="Proteomes" id="UP001199106">
    <property type="component" value="Unassembled WGS sequence"/>
</dbReference>
<sequence>MRKSYLRRTTLLSLLGISSAQTSSWGEPFAVEPAATTSTDNLLSSVSPTSTWGDAFSVDNSAVVTPSSSLPTSDAAAPSLAVDTSSLGPSDVEPSDVTVISGIQSVVASRSANFGASATGTGTRTGTGSAQSTESATSSGSAASEATGAAASARGFKKMGLAGAIAGAAGVMFM</sequence>
<evidence type="ECO:0000313" key="4">
    <source>
        <dbReference type="Proteomes" id="UP001199106"/>
    </source>
</evidence>
<evidence type="ECO:0000313" key="3">
    <source>
        <dbReference type="EMBL" id="KAG9188495.1"/>
    </source>
</evidence>
<keyword evidence="2" id="KW-0732">Signal</keyword>
<organism evidence="3 4">
    <name type="scientific">Alternaria panax</name>
    <dbReference type="NCBI Taxonomy" id="48097"/>
    <lineage>
        <taxon>Eukaryota</taxon>
        <taxon>Fungi</taxon>
        <taxon>Dikarya</taxon>
        <taxon>Ascomycota</taxon>
        <taxon>Pezizomycotina</taxon>
        <taxon>Dothideomycetes</taxon>
        <taxon>Pleosporomycetidae</taxon>
        <taxon>Pleosporales</taxon>
        <taxon>Pleosporineae</taxon>
        <taxon>Pleosporaceae</taxon>
        <taxon>Alternaria</taxon>
        <taxon>Alternaria sect. Panax</taxon>
    </lineage>
</organism>
<evidence type="ECO:0000256" key="1">
    <source>
        <dbReference type="SAM" id="MobiDB-lite"/>
    </source>
</evidence>
<feature type="region of interest" description="Disordered" evidence="1">
    <location>
        <begin position="67"/>
        <end position="92"/>
    </location>
</feature>
<feature type="signal peptide" evidence="2">
    <location>
        <begin position="1"/>
        <end position="26"/>
    </location>
</feature>
<evidence type="ECO:0000256" key="2">
    <source>
        <dbReference type="SAM" id="SignalP"/>
    </source>
</evidence>
<dbReference type="AlphaFoldDB" id="A0AAD4FFN4"/>
<keyword evidence="4" id="KW-1185">Reference proteome</keyword>
<name>A0AAD4FFN4_9PLEO</name>
<proteinExistence type="predicted"/>
<dbReference type="EMBL" id="JAANER010000006">
    <property type="protein sequence ID" value="KAG9188495.1"/>
    <property type="molecule type" value="Genomic_DNA"/>
</dbReference>
<feature type="chain" id="PRO_5042142412" evidence="2">
    <location>
        <begin position="27"/>
        <end position="174"/>
    </location>
</feature>
<feature type="region of interest" description="Disordered" evidence="1">
    <location>
        <begin position="115"/>
        <end position="143"/>
    </location>
</feature>
<protein>
    <submittedName>
        <fullName evidence="3">Uncharacterized protein</fullName>
    </submittedName>
</protein>
<accession>A0AAD4FFN4</accession>
<comment type="caution">
    <text evidence="3">The sequence shown here is derived from an EMBL/GenBank/DDBJ whole genome shotgun (WGS) entry which is preliminary data.</text>
</comment>
<gene>
    <name evidence="3" type="ORF">G6011_02418</name>
</gene>
<reference evidence="3" key="1">
    <citation type="submission" date="2021-07" db="EMBL/GenBank/DDBJ databases">
        <title>Genome Resource of American Ginseng Black Spot Pathogen Alternaria panax.</title>
        <authorList>
            <person name="Qiu C."/>
            <person name="Wang W."/>
            <person name="Liu Z."/>
        </authorList>
    </citation>
    <scope>NUCLEOTIDE SEQUENCE</scope>
    <source>
        <strain evidence="3">BNCC115425</strain>
    </source>
</reference>